<dbReference type="EMBL" id="VSRR010000810">
    <property type="protein sequence ID" value="MPC19849.1"/>
    <property type="molecule type" value="Genomic_DNA"/>
</dbReference>
<accession>A0A5B7DFC0</accession>
<keyword evidence="3" id="KW-1185">Reference proteome</keyword>
<dbReference type="AlphaFoldDB" id="A0A5B7DFC0"/>
<dbReference type="Proteomes" id="UP000324222">
    <property type="component" value="Unassembled WGS sequence"/>
</dbReference>
<evidence type="ECO:0000313" key="2">
    <source>
        <dbReference type="EMBL" id="MPC19849.1"/>
    </source>
</evidence>
<protein>
    <submittedName>
        <fullName evidence="2">Uncharacterized protein</fullName>
    </submittedName>
</protein>
<gene>
    <name evidence="2" type="ORF">E2C01_012780</name>
</gene>
<proteinExistence type="predicted"/>
<sequence>MNEGGGSVDVRQPKGDPAWGPRQGTGCRSFTLGKGRHKQEINVYHSPDGAMRGPKGVLRAPCIVWCVIVPKCSVILDKYIIINDKHIGTVETGIALLEWTRFPLRLKAVHLQRLTLGKGSP</sequence>
<feature type="region of interest" description="Disordered" evidence="1">
    <location>
        <begin position="1"/>
        <end position="34"/>
    </location>
</feature>
<reference evidence="2 3" key="1">
    <citation type="submission" date="2019-05" db="EMBL/GenBank/DDBJ databases">
        <title>Another draft genome of Portunus trituberculatus and its Hox gene families provides insights of decapod evolution.</title>
        <authorList>
            <person name="Jeong J.-H."/>
            <person name="Song I."/>
            <person name="Kim S."/>
            <person name="Choi T."/>
            <person name="Kim D."/>
            <person name="Ryu S."/>
            <person name="Kim W."/>
        </authorList>
    </citation>
    <scope>NUCLEOTIDE SEQUENCE [LARGE SCALE GENOMIC DNA]</scope>
    <source>
        <tissue evidence="2">Muscle</tissue>
    </source>
</reference>
<evidence type="ECO:0000256" key="1">
    <source>
        <dbReference type="SAM" id="MobiDB-lite"/>
    </source>
</evidence>
<name>A0A5B7DFC0_PORTR</name>
<organism evidence="2 3">
    <name type="scientific">Portunus trituberculatus</name>
    <name type="common">Swimming crab</name>
    <name type="synonym">Neptunus trituberculatus</name>
    <dbReference type="NCBI Taxonomy" id="210409"/>
    <lineage>
        <taxon>Eukaryota</taxon>
        <taxon>Metazoa</taxon>
        <taxon>Ecdysozoa</taxon>
        <taxon>Arthropoda</taxon>
        <taxon>Crustacea</taxon>
        <taxon>Multicrustacea</taxon>
        <taxon>Malacostraca</taxon>
        <taxon>Eumalacostraca</taxon>
        <taxon>Eucarida</taxon>
        <taxon>Decapoda</taxon>
        <taxon>Pleocyemata</taxon>
        <taxon>Brachyura</taxon>
        <taxon>Eubrachyura</taxon>
        <taxon>Portunoidea</taxon>
        <taxon>Portunidae</taxon>
        <taxon>Portuninae</taxon>
        <taxon>Portunus</taxon>
    </lineage>
</organism>
<comment type="caution">
    <text evidence="2">The sequence shown here is derived from an EMBL/GenBank/DDBJ whole genome shotgun (WGS) entry which is preliminary data.</text>
</comment>
<evidence type="ECO:0000313" key="3">
    <source>
        <dbReference type="Proteomes" id="UP000324222"/>
    </source>
</evidence>